<dbReference type="Gene3D" id="2.170.270.10">
    <property type="entry name" value="SET domain"/>
    <property type="match status" value="1"/>
</dbReference>
<protein>
    <recommendedName>
        <fullName evidence="1">SET domain-containing protein</fullName>
    </recommendedName>
</protein>
<name>A0AAD7I7J9_9AGAR</name>
<organism evidence="2 3">
    <name type="scientific">Mycena metata</name>
    <dbReference type="NCBI Taxonomy" id="1033252"/>
    <lineage>
        <taxon>Eukaryota</taxon>
        <taxon>Fungi</taxon>
        <taxon>Dikarya</taxon>
        <taxon>Basidiomycota</taxon>
        <taxon>Agaricomycotina</taxon>
        <taxon>Agaricomycetes</taxon>
        <taxon>Agaricomycetidae</taxon>
        <taxon>Agaricales</taxon>
        <taxon>Marasmiineae</taxon>
        <taxon>Mycenaceae</taxon>
        <taxon>Mycena</taxon>
    </lineage>
</organism>
<sequence>MVFIDSLERVQAVSGWHLWNDPAPSPAVDPPFLIHESGNKGLGMFATRPIARGEVIVAERPILVSHPRLSVHPDQKHAFHESALAGLSAGAQTAISTLRNAHQETPDVGRIRGILLTNALAAQIPHDSTHTHYSALFAQLCRANHDCAPNAHYSFSAETFTGRLSALRAIDAEEEITIGYTDVAAPRAARRQSLAEKYIFECHCTTCDLAPTRGIVSDTRRAEI</sequence>
<dbReference type="InterPro" id="IPR011990">
    <property type="entry name" value="TPR-like_helical_dom_sf"/>
</dbReference>
<accession>A0AAD7I7J9</accession>
<evidence type="ECO:0000313" key="3">
    <source>
        <dbReference type="Proteomes" id="UP001215598"/>
    </source>
</evidence>
<dbReference type="CDD" id="cd20071">
    <property type="entry name" value="SET_SMYD"/>
    <property type="match status" value="1"/>
</dbReference>
<gene>
    <name evidence="2" type="ORF">B0H16DRAFT_1223266</name>
</gene>
<dbReference type="PANTHER" id="PTHR47332">
    <property type="entry name" value="SET DOMAIN-CONTAINING PROTEIN 5"/>
    <property type="match status" value="1"/>
</dbReference>
<dbReference type="InterPro" id="IPR053185">
    <property type="entry name" value="SET_domain_protein"/>
</dbReference>
<dbReference type="Proteomes" id="UP001215598">
    <property type="component" value="Unassembled WGS sequence"/>
</dbReference>
<dbReference type="AlphaFoldDB" id="A0AAD7I7J9"/>
<evidence type="ECO:0000313" key="2">
    <source>
        <dbReference type="EMBL" id="KAJ7736862.1"/>
    </source>
</evidence>
<dbReference type="PANTHER" id="PTHR47332:SF4">
    <property type="entry name" value="SET DOMAIN-CONTAINING PROTEIN 5"/>
    <property type="match status" value="1"/>
</dbReference>
<reference evidence="2" key="1">
    <citation type="submission" date="2023-03" db="EMBL/GenBank/DDBJ databases">
        <title>Massive genome expansion in bonnet fungi (Mycena s.s.) driven by repeated elements and novel gene families across ecological guilds.</title>
        <authorList>
            <consortium name="Lawrence Berkeley National Laboratory"/>
            <person name="Harder C.B."/>
            <person name="Miyauchi S."/>
            <person name="Viragh M."/>
            <person name="Kuo A."/>
            <person name="Thoen E."/>
            <person name="Andreopoulos B."/>
            <person name="Lu D."/>
            <person name="Skrede I."/>
            <person name="Drula E."/>
            <person name="Henrissat B."/>
            <person name="Morin E."/>
            <person name="Kohler A."/>
            <person name="Barry K."/>
            <person name="LaButti K."/>
            <person name="Morin E."/>
            <person name="Salamov A."/>
            <person name="Lipzen A."/>
            <person name="Mereny Z."/>
            <person name="Hegedus B."/>
            <person name="Baldrian P."/>
            <person name="Stursova M."/>
            <person name="Weitz H."/>
            <person name="Taylor A."/>
            <person name="Grigoriev I.V."/>
            <person name="Nagy L.G."/>
            <person name="Martin F."/>
            <person name="Kauserud H."/>
        </authorList>
    </citation>
    <scope>NUCLEOTIDE SEQUENCE</scope>
    <source>
        <strain evidence="2">CBHHK182m</strain>
    </source>
</reference>
<feature type="domain" description="SET" evidence="1">
    <location>
        <begin position="30"/>
        <end position="181"/>
    </location>
</feature>
<dbReference type="SMART" id="SM00317">
    <property type="entry name" value="SET"/>
    <property type="match status" value="1"/>
</dbReference>
<keyword evidence="3" id="KW-1185">Reference proteome</keyword>
<dbReference type="Pfam" id="PF00856">
    <property type="entry name" value="SET"/>
    <property type="match status" value="1"/>
</dbReference>
<dbReference type="Gene3D" id="1.25.40.10">
    <property type="entry name" value="Tetratricopeptide repeat domain"/>
    <property type="match status" value="1"/>
</dbReference>
<dbReference type="EMBL" id="JARKIB010000119">
    <property type="protein sequence ID" value="KAJ7736862.1"/>
    <property type="molecule type" value="Genomic_DNA"/>
</dbReference>
<comment type="caution">
    <text evidence="2">The sequence shown here is derived from an EMBL/GenBank/DDBJ whole genome shotgun (WGS) entry which is preliminary data.</text>
</comment>
<dbReference type="PROSITE" id="PS50280">
    <property type="entry name" value="SET"/>
    <property type="match status" value="1"/>
</dbReference>
<dbReference type="InterPro" id="IPR001214">
    <property type="entry name" value="SET_dom"/>
</dbReference>
<dbReference type="SUPFAM" id="SSF82199">
    <property type="entry name" value="SET domain"/>
    <property type="match status" value="1"/>
</dbReference>
<dbReference type="InterPro" id="IPR046341">
    <property type="entry name" value="SET_dom_sf"/>
</dbReference>
<feature type="non-terminal residue" evidence="2">
    <location>
        <position position="224"/>
    </location>
</feature>
<proteinExistence type="predicted"/>
<evidence type="ECO:0000259" key="1">
    <source>
        <dbReference type="PROSITE" id="PS50280"/>
    </source>
</evidence>